<dbReference type="RefSeq" id="WP_101495939.1">
    <property type="nucleotide sequence ID" value="NZ_LNJZ01000003.1"/>
</dbReference>
<dbReference type="Gene3D" id="1.10.260.40">
    <property type="entry name" value="lambda repressor-like DNA-binding domains"/>
    <property type="match status" value="1"/>
</dbReference>
<name>A0A4R6TYD2_9GAMM</name>
<evidence type="ECO:0000313" key="2">
    <source>
        <dbReference type="EMBL" id="TDQ37842.1"/>
    </source>
</evidence>
<organism evidence="2 3">
    <name type="scientific">Thiopseudomonas denitrificans</name>
    <dbReference type="NCBI Taxonomy" id="1501432"/>
    <lineage>
        <taxon>Bacteria</taxon>
        <taxon>Pseudomonadati</taxon>
        <taxon>Pseudomonadota</taxon>
        <taxon>Gammaproteobacteria</taxon>
        <taxon>Pseudomonadales</taxon>
        <taxon>Pseudomonadaceae</taxon>
        <taxon>Thiopseudomonas</taxon>
    </lineage>
</organism>
<keyword evidence="3" id="KW-1185">Reference proteome</keyword>
<protein>
    <submittedName>
        <fullName evidence="2">Putative transcriptional regulator</fullName>
    </submittedName>
</protein>
<accession>A0A4R6TYD2</accession>
<dbReference type="EMBL" id="SNYK01000006">
    <property type="protein sequence ID" value="TDQ37842.1"/>
    <property type="molecule type" value="Genomic_DNA"/>
</dbReference>
<evidence type="ECO:0000313" key="3">
    <source>
        <dbReference type="Proteomes" id="UP000294575"/>
    </source>
</evidence>
<reference evidence="2 3" key="1">
    <citation type="submission" date="2019-03" db="EMBL/GenBank/DDBJ databases">
        <title>Genomic Encyclopedia of Type Strains, Phase IV (KMG-IV): sequencing the most valuable type-strain genomes for metagenomic binning, comparative biology and taxonomic classification.</title>
        <authorList>
            <person name="Goeker M."/>
        </authorList>
    </citation>
    <scope>NUCLEOTIDE SEQUENCE [LARGE SCALE GENOMIC DNA]</scope>
    <source>
        <strain evidence="2 3">DSM 28679</strain>
    </source>
</reference>
<dbReference type="OrthoDB" id="9805309at2"/>
<dbReference type="InterPro" id="IPR010982">
    <property type="entry name" value="Lambda_DNA-bd_dom_sf"/>
</dbReference>
<dbReference type="Pfam" id="PF13443">
    <property type="entry name" value="HTH_26"/>
    <property type="match status" value="1"/>
</dbReference>
<dbReference type="SUPFAM" id="SSF47413">
    <property type="entry name" value="lambda repressor-like DNA-binding domains"/>
    <property type="match status" value="1"/>
</dbReference>
<dbReference type="CDD" id="cd00093">
    <property type="entry name" value="HTH_XRE"/>
    <property type="match status" value="1"/>
</dbReference>
<sequence>MIRFRLKELVAEKEFQEGRKITFEEISRETDIHRTTLSRIANIKGYVTTTEVVDKLCTYFGVGTSELAEHLPDPVQQDRTPPAP</sequence>
<gene>
    <name evidence="2" type="ORF">DFQ45_10668</name>
</gene>
<dbReference type="Proteomes" id="UP000294575">
    <property type="component" value="Unassembled WGS sequence"/>
</dbReference>
<comment type="caution">
    <text evidence="2">The sequence shown here is derived from an EMBL/GenBank/DDBJ whole genome shotgun (WGS) entry which is preliminary data.</text>
</comment>
<dbReference type="InterPro" id="IPR001387">
    <property type="entry name" value="Cro/C1-type_HTH"/>
</dbReference>
<evidence type="ECO:0000259" key="1">
    <source>
        <dbReference type="Pfam" id="PF13443"/>
    </source>
</evidence>
<dbReference type="GO" id="GO:0003677">
    <property type="term" value="F:DNA binding"/>
    <property type="evidence" value="ECO:0007669"/>
    <property type="project" value="InterPro"/>
</dbReference>
<dbReference type="AlphaFoldDB" id="A0A4R6TYD2"/>
<proteinExistence type="predicted"/>
<feature type="domain" description="HTH cro/C1-type" evidence="1">
    <location>
        <begin position="19"/>
        <end position="73"/>
    </location>
</feature>